<dbReference type="EMBL" id="QICL01000014">
    <property type="protein sequence ID" value="PXV63292.1"/>
    <property type="molecule type" value="Genomic_DNA"/>
</dbReference>
<name>A0A2V3PNC3_9BACT</name>
<dbReference type="InterPro" id="IPR001882">
    <property type="entry name" value="Biotin_BS"/>
</dbReference>
<evidence type="ECO:0000259" key="2">
    <source>
        <dbReference type="PROSITE" id="PS50968"/>
    </source>
</evidence>
<protein>
    <submittedName>
        <fullName evidence="3">Biotin-dependent enzyme</fullName>
    </submittedName>
</protein>
<dbReference type="Gene3D" id="2.40.50.100">
    <property type="match status" value="1"/>
</dbReference>
<proteinExistence type="predicted"/>
<dbReference type="AlphaFoldDB" id="A0A2V3PNC3"/>
<feature type="domain" description="Lipoyl-binding" evidence="2">
    <location>
        <begin position="100"/>
        <end position="175"/>
    </location>
</feature>
<dbReference type="CDD" id="cd06850">
    <property type="entry name" value="biotinyl_domain"/>
    <property type="match status" value="1"/>
</dbReference>
<comment type="caution">
    <text evidence="3">The sequence shown here is derived from an EMBL/GenBank/DDBJ whole genome shotgun (WGS) entry which is preliminary data.</text>
</comment>
<dbReference type="RefSeq" id="WP_110310939.1">
    <property type="nucleotide sequence ID" value="NZ_QICL01000014.1"/>
</dbReference>
<dbReference type="InterPro" id="IPR000089">
    <property type="entry name" value="Biotin_lipoyl"/>
</dbReference>
<evidence type="ECO:0000256" key="1">
    <source>
        <dbReference type="ARBA" id="ARBA00023267"/>
    </source>
</evidence>
<dbReference type="FunFam" id="2.40.50.100:FF:000003">
    <property type="entry name" value="Acetyl-CoA carboxylase biotin carboxyl carrier protein"/>
    <property type="match status" value="1"/>
</dbReference>
<dbReference type="PROSITE" id="PS50968">
    <property type="entry name" value="BIOTINYL_LIPOYL"/>
    <property type="match status" value="1"/>
</dbReference>
<dbReference type="PANTHER" id="PTHR45266:SF3">
    <property type="entry name" value="OXALOACETATE DECARBOXYLASE ALPHA CHAIN"/>
    <property type="match status" value="1"/>
</dbReference>
<gene>
    <name evidence="3" type="ORF">CLV62_1149</name>
</gene>
<evidence type="ECO:0000313" key="3">
    <source>
        <dbReference type="EMBL" id="PXV63292.1"/>
    </source>
</evidence>
<dbReference type="InterPro" id="IPR050709">
    <property type="entry name" value="Biotin_Carboxyl_Carrier/Decarb"/>
</dbReference>
<sequence>MNKQNTTQKQLVALDLDNSKEYEFLIGDNDTYTIGDKELNAHLEETPDGFTFMNVNGVSYPVEIVAQKQNEYEILINGISYCFSVETPFSLQRRKILSSQANESSTILLKAPMPGKILDVLVKTGDTVKAGDTLVILEAMKMQNAILASTKAIVKKVVVKVGDTTSKSDLLIELEKDN</sequence>
<dbReference type="Pfam" id="PF00364">
    <property type="entry name" value="Biotin_lipoyl"/>
    <property type="match status" value="1"/>
</dbReference>
<keyword evidence="4" id="KW-1185">Reference proteome</keyword>
<dbReference type="Proteomes" id="UP000247973">
    <property type="component" value="Unassembled WGS sequence"/>
</dbReference>
<dbReference type="PROSITE" id="PS00188">
    <property type="entry name" value="BIOTIN"/>
    <property type="match status" value="1"/>
</dbReference>
<accession>A0A2V3PNC3</accession>
<dbReference type="SUPFAM" id="SSF51230">
    <property type="entry name" value="Single hybrid motif"/>
    <property type="match status" value="1"/>
</dbReference>
<dbReference type="InterPro" id="IPR011053">
    <property type="entry name" value="Single_hybrid_motif"/>
</dbReference>
<reference evidence="3 4" key="1">
    <citation type="submission" date="2018-03" db="EMBL/GenBank/DDBJ databases">
        <title>Genomic Encyclopedia of Archaeal and Bacterial Type Strains, Phase II (KMG-II): from individual species to whole genera.</title>
        <authorList>
            <person name="Goeker M."/>
        </authorList>
    </citation>
    <scope>NUCLEOTIDE SEQUENCE [LARGE SCALE GENOMIC DNA]</scope>
    <source>
        <strain evidence="3 4">DSM 100214</strain>
    </source>
</reference>
<dbReference type="PANTHER" id="PTHR45266">
    <property type="entry name" value="OXALOACETATE DECARBOXYLASE ALPHA CHAIN"/>
    <property type="match status" value="1"/>
</dbReference>
<dbReference type="OrthoDB" id="9812676at2"/>
<keyword evidence="1" id="KW-0092">Biotin</keyword>
<evidence type="ECO:0000313" key="4">
    <source>
        <dbReference type="Proteomes" id="UP000247973"/>
    </source>
</evidence>
<organism evidence="3 4">
    <name type="scientific">Dysgonomonas alginatilytica</name>
    <dbReference type="NCBI Taxonomy" id="1605892"/>
    <lineage>
        <taxon>Bacteria</taxon>
        <taxon>Pseudomonadati</taxon>
        <taxon>Bacteroidota</taxon>
        <taxon>Bacteroidia</taxon>
        <taxon>Bacteroidales</taxon>
        <taxon>Dysgonomonadaceae</taxon>
        <taxon>Dysgonomonas</taxon>
    </lineage>
</organism>